<evidence type="ECO:0000256" key="4">
    <source>
        <dbReference type="RuleBase" id="RU003476"/>
    </source>
</evidence>
<dbReference type="InterPro" id="IPR015797">
    <property type="entry name" value="NUDIX_hydrolase-like_dom_sf"/>
</dbReference>
<dbReference type="Proteomes" id="UP000277671">
    <property type="component" value="Unassembled WGS sequence"/>
</dbReference>
<evidence type="ECO:0000259" key="5">
    <source>
        <dbReference type="PROSITE" id="PS51462"/>
    </source>
</evidence>
<protein>
    <submittedName>
        <fullName evidence="6">ADP-ribose pyrophosphatase YjhB (NUDIX family)</fullName>
    </submittedName>
</protein>
<dbReference type="PROSITE" id="PS00893">
    <property type="entry name" value="NUDIX_BOX"/>
    <property type="match status" value="1"/>
</dbReference>
<dbReference type="PROSITE" id="PS51462">
    <property type="entry name" value="NUDIX"/>
    <property type="match status" value="1"/>
</dbReference>
<dbReference type="EMBL" id="RBKT01000001">
    <property type="protein sequence ID" value="RKR89765.1"/>
    <property type="molecule type" value="Genomic_DNA"/>
</dbReference>
<proteinExistence type="inferred from homology"/>
<dbReference type="InterPro" id="IPR020476">
    <property type="entry name" value="Nudix_hydrolase"/>
</dbReference>
<evidence type="ECO:0000256" key="2">
    <source>
        <dbReference type="ARBA" id="ARBA00005582"/>
    </source>
</evidence>
<dbReference type="OrthoDB" id="161692at2"/>
<reference evidence="6 7" key="1">
    <citation type="submission" date="2018-10" db="EMBL/GenBank/DDBJ databases">
        <title>Sequencing the genomes of 1000 actinobacteria strains.</title>
        <authorList>
            <person name="Klenk H.-P."/>
        </authorList>
    </citation>
    <scope>NUCLEOTIDE SEQUENCE [LARGE SCALE GENOMIC DNA]</scope>
    <source>
        <strain evidence="6 7">DSM 45175</strain>
    </source>
</reference>
<comment type="cofactor">
    <cofactor evidence="1">
        <name>Mg(2+)</name>
        <dbReference type="ChEBI" id="CHEBI:18420"/>
    </cofactor>
</comment>
<dbReference type="PRINTS" id="PR00502">
    <property type="entry name" value="NUDIXFAMILY"/>
</dbReference>
<accession>A0A495JM78</accession>
<name>A0A495JM78_9ACTN</name>
<evidence type="ECO:0000256" key="1">
    <source>
        <dbReference type="ARBA" id="ARBA00001946"/>
    </source>
</evidence>
<keyword evidence="7" id="KW-1185">Reference proteome</keyword>
<gene>
    <name evidence="6" type="ORF">BDK92_4121</name>
</gene>
<organism evidence="6 7">
    <name type="scientific">Micromonospora pisi</name>
    <dbReference type="NCBI Taxonomy" id="589240"/>
    <lineage>
        <taxon>Bacteria</taxon>
        <taxon>Bacillati</taxon>
        <taxon>Actinomycetota</taxon>
        <taxon>Actinomycetes</taxon>
        <taxon>Micromonosporales</taxon>
        <taxon>Micromonosporaceae</taxon>
        <taxon>Micromonospora</taxon>
    </lineage>
</organism>
<evidence type="ECO:0000313" key="7">
    <source>
        <dbReference type="Proteomes" id="UP000277671"/>
    </source>
</evidence>
<dbReference type="SUPFAM" id="SSF55811">
    <property type="entry name" value="Nudix"/>
    <property type="match status" value="1"/>
</dbReference>
<evidence type="ECO:0000256" key="3">
    <source>
        <dbReference type="ARBA" id="ARBA00022801"/>
    </source>
</evidence>
<dbReference type="Pfam" id="PF00293">
    <property type="entry name" value="NUDIX"/>
    <property type="match status" value="1"/>
</dbReference>
<dbReference type="PANTHER" id="PTHR43046:SF2">
    <property type="entry name" value="8-OXO-DGTP DIPHOSPHATASE-RELATED"/>
    <property type="match status" value="1"/>
</dbReference>
<dbReference type="InterPro" id="IPR000086">
    <property type="entry name" value="NUDIX_hydrolase_dom"/>
</dbReference>
<comment type="similarity">
    <text evidence="2 4">Belongs to the Nudix hydrolase family.</text>
</comment>
<comment type="caution">
    <text evidence="6">The sequence shown here is derived from an EMBL/GenBank/DDBJ whole genome shotgun (WGS) entry which is preliminary data.</text>
</comment>
<dbReference type="Gene3D" id="3.90.79.10">
    <property type="entry name" value="Nucleoside Triphosphate Pyrophosphohydrolase"/>
    <property type="match status" value="1"/>
</dbReference>
<dbReference type="PANTHER" id="PTHR43046">
    <property type="entry name" value="GDP-MANNOSE MANNOSYL HYDROLASE"/>
    <property type="match status" value="1"/>
</dbReference>
<dbReference type="RefSeq" id="WP_121158172.1">
    <property type="nucleotide sequence ID" value="NZ_RBKT01000001.1"/>
</dbReference>
<evidence type="ECO:0000313" key="6">
    <source>
        <dbReference type="EMBL" id="RKR89765.1"/>
    </source>
</evidence>
<sequence>MPDALRQLAGVLLVDPSGAVLMQLRDEHAPNHPNLWGTPGGHIEPGETAEEAARRELWEETGLRVDGPLELFWSERTDDTSYSSVYYAPTRARQDEVVLGEGAAMVFLSPEEIVDLPMTPVSGPVVRRFLASPQYRALLG</sequence>
<feature type="domain" description="Nudix hydrolase" evidence="5">
    <location>
        <begin position="4"/>
        <end position="131"/>
    </location>
</feature>
<dbReference type="AlphaFoldDB" id="A0A495JM78"/>
<keyword evidence="3 4" id="KW-0378">Hydrolase</keyword>
<dbReference type="GO" id="GO:0016787">
    <property type="term" value="F:hydrolase activity"/>
    <property type="evidence" value="ECO:0007669"/>
    <property type="project" value="UniProtKB-KW"/>
</dbReference>
<dbReference type="CDD" id="cd18882">
    <property type="entry name" value="NUDIX_Hydrolase"/>
    <property type="match status" value="1"/>
</dbReference>
<dbReference type="InterPro" id="IPR020084">
    <property type="entry name" value="NUDIX_hydrolase_CS"/>
</dbReference>